<evidence type="ECO:0000313" key="2">
    <source>
        <dbReference type="Proteomes" id="UP000277204"/>
    </source>
</evidence>
<dbReference type="Proteomes" id="UP000277204">
    <property type="component" value="Unassembled WGS sequence"/>
</dbReference>
<sequence length="134" mass="15330">MANQCDVNVFLSLIRGPCAINYTSGIHEDSYWLNLHANELIERQRFTSITNQNQNGYIPLKASPIVHMATVDDNKNKKMDKTFKKIRNSSTLSDASVTDTTNNHNNNNIDSLYQTRRSTLLYGKNNVMVIFILY</sequence>
<organism evidence="1 2">
    <name type="scientific">Schistosoma margrebowiei</name>
    <dbReference type="NCBI Taxonomy" id="48269"/>
    <lineage>
        <taxon>Eukaryota</taxon>
        <taxon>Metazoa</taxon>
        <taxon>Spiralia</taxon>
        <taxon>Lophotrochozoa</taxon>
        <taxon>Platyhelminthes</taxon>
        <taxon>Trematoda</taxon>
        <taxon>Digenea</taxon>
        <taxon>Strigeidida</taxon>
        <taxon>Schistosomatoidea</taxon>
        <taxon>Schistosomatidae</taxon>
        <taxon>Schistosoma</taxon>
    </lineage>
</organism>
<evidence type="ECO:0000313" key="1">
    <source>
        <dbReference type="EMBL" id="VDO91477.1"/>
    </source>
</evidence>
<gene>
    <name evidence="1" type="ORF">SMRZ_LOCUS10705</name>
</gene>
<dbReference type="EMBL" id="UZAI01005654">
    <property type="protein sequence ID" value="VDO91477.1"/>
    <property type="molecule type" value="Genomic_DNA"/>
</dbReference>
<accession>A0A183M3T0</accession>
<protein>
    <submittedName>
        <fullName evidence="1">Uncharacterized protein</fullName>
    </submittedName>
</protein>
<keyword evidence="2" id="KW-1185">Reference proteome</keyword>
<name>A0A183M3T0_9TREM</name>
<dbReference type="AlphaFoldDB" id="A0A183M3T0"/>
<proteinExistence type="predicted"/>
<reference evidence="1 2" key="1">
    <citation type="submission" date="2018-11" db="EMBL/GenBank/DDBJ databases">
        <authorList>
            <consortium name="Pathogen Informatics"/>
        </authorList>
    </citation>
    <scope>NUCLEOTIDE SEQUENCE [LARGE SCALE GENOMIC DNA]</scope>
    <source>
        <strain evidence="1 2">Zambia</strain>
    </source>
</reference>
<dbReference type="STRING" id="48269.A0A183M3T0"/>